<dbReference type="PROSITE" id="PS52035">
    <property type="entry name" value="PEPTIDASE_M14"/>
    <property type="match status" value="1"/>
</dbReference>
<feature type="domain" description="Peptidase M14" evidence="5">
    <location>
        <begin position="299"/>
        <end position="570"/>
    </location>
</feature>
<dbReference type="InterPro" id="IPR050821">
    <property type="entry name" value="Cytosolic_carboxypeptidase"/>
</dbReference>
<comment type="similarity">
    <text evidence="2 3">Belongs to the peptidase M14 family.</text>
</comment>
<dbReference type="PANTHER" id="PTHR12756:SF45">
    <property type="entry name" value="CYTOSOLIC CARBOXYPEPTIDASE NNA1"/>
    <property type="match status" value="1"/>
</dbReference>
<gene>
    <name evidence="6" type="ORF">PLOB_00038731</name>
</gene>
<name>A0ABN8P8G5_9CNID</name>
<dbReference type="SUPFAM" id="SSF53187">
    <property type="entry name" value="Zn-dependent exopeptidases"/>
    <property type="match status" value="1"/>
</dbReference>
<dbReference type="InterPro" id="IPR000834">
    <property type="entry name" value="Peptidase_M14"/>
</dbReference>
<dbReference type="Pfam" id="PF18027">
    <property type="entry name" value="Pepdidase_M14_N"/>
    <property type="match status" value="1"/>
</dbReference>
<comment type="caution">
    <text evidence="6">The sequence shown here is derived from an EMBL/GenBank/DDBJ whole genome shotgun (WGS) entry which is preliminary data.</text>
</comment>
<evidence type="ECO:0000256" key="3">
    <source>
        <dbReference type="PROSITE-ProRule" id="PRU01379"/>
    </source>
</evidence>
<evidence type="ECO:0000313" key="7">
    <source>
        <dbReference type="Proteomes" id="UP001159405"/>
    </source>
</evidence>
<feature type="region of interest" description="Disordered" evidence="4">
    <location>
        <begin position="1294"/>
        <end position="1372"/>
    </location>
</feature>
<evidence type="ECO:0000256" key="2">
    <source>
        <dbReference type="ARBA" id="ARBA00005988"/>
    </source>
</evidence>
<evidence type="ECO:0000259" key="5">
    <source>
        <dbReference type="PROSITE" id="PS52035"/>
    </source>
</evidence>
<organism evidence="6 7">
    <name type="scientific">Porites lobata</name>
    <dbReference type="NCBI Taxonomy" id="104759"/>
    <lineage>
        <taxon>Eukaryota</taxon>
        <taxon>Metazoa</taxon>
        <taxon>Cnidaria</taxon>
        <taxon>Anthozoa</taxon>
        <taxon>Hexacorallia</taxon>
        <taxon>Scleractinia</taxon>
        <taxon>Fungiina</taxon>
        <taxon>Poritidae</taxon>
        <taxon>Porites</taxon>
    </lineage>
</organism>
<dbReference type="Gene3D" id="3.40.630.10">
    <property type="entry name" value="Zn peptidases"/>
    <property type="match status" value="1"/>
</dbReference>
<dbReference type="Proteomes" id="UP001159405">
    <property type="component" value="Unassembled WGS sequence"/>
</dbReference>
<dbReference type="EMBL" id="CALNXK010000058">
    <property type="protein sequence ID" value="CAH3136931.1"/>
    <property type="molecule type" value="Genomic_DNA"/>
</dbReference>
<feature type="compositionally biased region" description="Polar residues" evidence="4">
    <location>
        <begin position="1315"/>
        <end position="1348"/>
    </location>
</feature>
<evidence type="ECO:0000256" key="1">
    <source>
        <dbReference type="ARBA" id="ARBA00001947"/>
    </source>
</evidence>
<dbReference type="PANTHER" id="PTHR12756">
    <property type="entry name" value="CYTOSOLIC CARBOXYPEPTIDASE"/>
    <property type="match status" value="1"/>
</dbReference>
<dbReference type="Gene3D" id="2.60.40.3120">
    <property type="match status" value="1"/>
</dbReference>
<dbReference type="InterPro" id="IPR040626">
    <property type="entry name" value="Pepdidase_M14_N"/>
</dbReference>
<feature type="compositionally biased region" description="Polar residues" evidence="4">
    <location>
        <begin position="8"/>
        <end position="27"/>
    </location>
</feature>
<feature type="compositionally biased region" description="Basic and acidic residues" evidence="4">
    <location>
        <begin position="1003"/>
        <end position="1015"/>
    </location>
</feature>
<dbReference type="Pfam" id="PF00246">
    <property type="entry name" value="Peptidase_M14"/>
    <property type="match status" value="1"/>
</dbReference>
<reference evidence="6 7" key="1">
    <citation type="submission" date="2022-05" db="EMBL/GenBank/DDBJ databases">
        <authorList>
            <consortium name="Genoscope - CEA"/>
            <person name="William W."/>
        </authorList>
    </citation>
    <scope>NUCLEOTIDE SEQUENCE [LARGE SCALE GENOMIC DNA]</scope>
</reference>
<sequence>MKDKVFHDSSQSDENNEVGNRGSSSTVPPFIPADLKLFDKEFRSTQLVFSYQGGKKVPRLREPRNLYAFCKEKGLQSSPRWPAQMKILPVRPKHIHYVPRNPEPFVKQEKTLDDVNLTKLPSDEGTVVYNNEPGPEKYFVRSRVGGSQILNKPFYKLTTPDDHTLLFESRFECGNLLRAIKVNDHEYQLWLRNDLYTNKHTQWYYFRLQNARPDIKYQFTIMNLLKSGSLYNEGMRPLLYSEIDAATKKIGWVRTGENIKYYKNGVRREDTTKEKYHYSLTWTCDFPNEDDTYYFAHCYPYTYSDLQEYLQNLRNDPVRSRICKQRVLCRTLAGNFVYILTVTNPSRRPADAEAKHGVVVTARVHPGETNSSWMMKGLLDYLTSNAADAKLLRDTFIFKIVPMLNPDGVIVGNYRCSLAGRDLNRNYKTVLKDSFPPIWHVRSMVRKLLEERDITLYCDLHGHSRKQNVFIYGCENRFDPLKRLRERIFPVMISKNAPTKFSFKSCKFKVQKSKEGTGRIVMWNLGILNSFTMEATFCGSSLGKRAGYHFNTVDFESMGYHLCDTLLDYCDPDDSKYITILRELELKMKADILENMKRKGTAAHNLTESDIDLDLNYPSDIESSTGGSDSSVSDGLPMHLIYAPEGLKLVSIYLGNEPRKKKLKTRKERNKRRAKAMKVKDVLLADVAKRSAVSVVTVNFLLNRELKQRRRRQQRERQKSNRFRLAKQHVHQAFLYIFFAVAAGLQCESAYEDKDFLFLFLNFDTYFSTAILWWTESSNVNLSPIFCTRIGSDYSVYALSQKDESLPIALNGRKPIHYSPRRPTHLTVSALLIFLQHDYLEAVTSAYMMSGVLCFLFSSDVPHFRYTDGKTYLKETLSPERNDNISGWSVASHVPHPQGFEISEEEGHFTVSYLAKQLEKTTECTSPVPRLSRNENRISSALDLARKITMYNSRYKTAGIIAQETEFQPSPSLRPRTPVQPYPFFPWQPKGDCLSSTKARLYEPSKPAKEAEVRKSLSQMSLEEKKTKRSSFKNLSKKKAVSVVVDEGTSLQKSNERVDTKNEVQQLGPKTTSQASKNGKLSMTQLNALDSAHTQPQPLVGPRPMKKYTGNGHTQVNRNPTGLTPSAIDKINPPVAKFNTNARETTRFTSSNLSAVNGRQSPVYVAVPVDRPPVKVKPKMHASEQDTIDISTINELRSKLIDVSNSGTLVTYALQNQEEREELGPNSSGSDRDHAPGNVTRWKGDEPNCVTMATGVIPWEDSSLQHVGFVTGKHGQKSQSPVTTTGIVQIGKGLGEEELISGNSKKSTTRHKTSESPTRNQESGAAPSTISLTFQFNSGVFPQEKNSSPPQRPPALPPQLKNFFRPHGAPHR</sequence>
<dbReference type="PROSITE" id="PS00356">
    <property type="entry name" value="HTH_LACI_1"/>
    <property type="match status" value="1"/>
</dbReference>
<protein>
    <recommendedName>
        <fullName evidence="5">Peptidase M14 domain-containing protein</fullName>
    </recommendedName>
</protein>
<feature type="region of interest" description="Disordered" evidence="4">
    <location>
        <begin position="1003"/>
        <end position="1029"/>
    </location>
</feature>
<feature type="compositionally biased region" description="Polar residues" evidence="4">
    <location>
        <begin position="1063"/>
        <end position="1078"/>
    </location>
</feature>
<dbReference type="CDD" id="cd06907">
    <property type="entry name" value="M14_AGBL2-3_like"/>
    <property type="match status" value="1"/>
</dbReference>
<comment type="cofactor">
    <cofactor evidence="1">
        <name>Zn(2+)</name>
        <dbReference type="ChEBI" id="CHEBI:29105"/>
    </cofactor>
</comment>
<evidence type="ECO:0000256" key="4">
    <source>
        <dbReference type="SAM" id="MobiDB-lite"/>
    </source>
</evidence>
<feature type="region of interest" description="Disordered" evidence="4">
    <location>
        <begin position="1"/>
        <end position="27"/>
    </location>
</feature>
<evidence type="ECO:0000313" key="6">
    <source>
        <dbReference type="EMBL" id="CAH3136931.1"/>
    </source>
</evidence>
<feature type="region of interest" description="Disordered" evidence="4">
    <location>
        <begin position="1217"/>
        <end position="1246"/>
    </location>
</feature>
<feature type="active site" description="Proton donor/acceptor" evidence="3">
    <location>
        <position position="534"/>
    </location>
</feature>
<keyword evidence="7" id="KW-1185">Reference proteome</keyword>
<accession>A0ABN8P8G5</accession>
<feature type="region of interest" description="Disordered" evidence="4">
    <location>
        <begin position="1049"/>
        <end position="1078"/>
    </location>
</feature>
<proteinExistence type="inferred from homology"/>